<sequence>MGSRLNAGVLSIIVVLMICIAFADARDSCPRGFKTCRSYRKCKTNVWTDINNCGDCGVKCNNRTIPAHASFKCKKGECDIDCKRGWANCDEDISNGCEADLSSPDHCGKCANVCPLVANATATCKEGRCNFQCDATYTKCRKGCFDLQNDTNNCGRCGRVCPDQAAIPNVSPAFTGFCNQGECKLQACFPGDATVRLEYGEVKQMTELELGDKVAVMKPDGSIAYEDVYVFGHKDASAMSQFLRLTLKPIDVEVSDHAIETRNLELTALHFVPISGTGGNLMYKRARDVIKGDKMWIQEASSGTTTLFVVTKISQVTKQGLYNPYTLGGTIIVNGVVASSHSEWFLDGIFEALDLVHWLPSVYQMVLLPVRILYNGMGKDLYVSVYQRFDAQVAVSDMGRNYGGSVFATLGVASAVIAVLMSRVLSKKA</sequence>
<keyword evidence="1" id="KW-0472">Membrane</keyword>
<dbReference type="PANTHER" id="PTHR46706">
    <property type="entry name" value="PROTEIN QUA-1-RELATED"/>
    <property type="match status" value="1"/>
</dbReference>
<dbReference type="Gene3D" id="2.170.16.10">
    <property type="entry name" value="Hedgehog/Intein (Hint) domain"/>
    <property type="match status" value="1"/>
</dbReference>
<dbReference type="InterPro" id="IPR003587">
    <property type="entry name" value="Hint_dom_N"/>
</dbReference>
<feature type="domain" description="Hint" evidence="3">
    <location>
        <begin position="186"/>
        <end position="299"/>
    </location>
</feature>
<dbReference type="InterPro" id="IPR052140">
    <property type="entry name" value="Dev_Signal_Hedgehog-like"/>
</dbReference>
<name>A0A8T0GKS8_CERPU</name>
<comment type="caution">
    <text evidence="4">The sequence shown here is derived from an EMBL/GenBank/DDBJ whole genome shotgun (WGS) entry which is preliminary data.</text>
</comment>
<dbReference type="SUPFAM" id="SSF51294">
    <property type="entry name" value="Hedgehog/intein (Hint) domain"/>
    <property type="match status" value="1"/>
</dbReference>
<dbReference type="Proteomes" id="UP000822688">
    <property type="component" value="Chromosome 11"/>
</dbReference>
<evidence type="ECO:0000259" key="3">
    <source>
        <dbReference type="SMART" id="SM00306"/>
    </source>
</evidence>
<evidence type="ECO:0000256" key="1">
    <source>
        <dbReference type="SAM" id="Phobius"/>
    </source>
</evidence>
<keyword evidence="1" id="KW-1133">Transmembrane helix</keyword>
<evidence type="ECO:0000256" key="2">
    <source>
        <dbReference type="SAM" id="SignalP"/>
    </source>
</evidence>
<keyword evidence="5" id="KW-1185">Reference proteome</keyword>
<dbReference type="AlphaFoldDB" id="A0A8T0GKS8"/>
<feature type="signal peptide" evidence="2">
    <location>
        <begin position="1"/>
        <end position="25"/>
    </location>
</feature>
<dbReference type="Pfam" id="PF01079">
    <property type="entry name" value="Hint"/>
    <property type="match status" value="1"/>
</dbReference>
<dbReference type="PANTHER" id="PTHR46706:SF12">
    <property type="entry name" value="PROTEIN QUA-1-RELATED"/>
    <property type="match status" value="1"/>
</dbReference>
<dbReference type="GO" id="GO:0016540">
    <property type="term" value="P:protein autoprocessing"/>
    <property type="evidence" value="ECO:0007669"/>
    <property type="project" value="InterPro"/>
</dbReference>
<feature type="chain" id="PRO_5035741009" description="Hint domain-containing protein" evidence="2">
    <location>
        <begin position="26"/>
        <end position="429"/>
    </location>
</feature>
<accession>A0A8T0GKS8</accession>
<dbReference type="CDD" id="cd00081">
    <property type="entry name" value="Hint"/>
    <property type="match status" value="1"/>
</dbReference>
<gene>
    <name evidence="4" type="ORF">KC19_11G148500</name>
</gene>
<dbReference type="SMART" id="SM00306">
    <property type="entry name" value="HintN"/>
    <property type="match status" value="1"/>
</dbReference>
<organism evidence="4 5">
    <name type="scientific">Ceratodon purpureus</name>
    <name type="common">Fire moss</name>
    <name type="synonym">Dicranum purpureum</name>
    <dbReference type="NCBI Taxonomy" id="3225"/>
    <lineage>
        <taxon>Eukaryota</taxon>
        <taxon>Viridiplantae</taxon>
        <taxon>Streptophyta</taxon>
        <taxon>Embryophyta</taxon>
        <taxon>Bryophyta</taxon>
        <taxon>Bryophytina</taxon>
        <taxon>Bryopsida</taxon>
        <taxon>Dicranidae</taxon>
        <taxon>Pseudoditrichales</taxon>
        <taxon>Ditrichaceae</taxon>
        <taxon>Ceratodon</taxon>
    </lineage>
</organism>
<evidence type="ECO:0000313" key="5">
    <source>
        <dbReference type="Proteomes" id="UP000822688"/>
    </source>
</evidence>
<dbReference type="EMBL" id="CM026432">
    <property type="protein sequence ID" value="KAG0557672.1"/>
    <property type="molecule type" value="Genomic_DNA"/>
</dbReference>
<keyword evidence="2" id="KW-0732">Signal</keyword>
<dbReference type="InterPro" id="IPR036844">
    <property type="entry name" value="Hint_dom_sf"/>
</dbReference>
<proteinExistence type="predicted"/>
<feature type="transmembrane region" description="Helical" evidence="1">
    <location>
        <begin position="402"/>
        <end position="425"/>
    </location>
</feature>
<dbReference type="InterPro" id="IPR001767">
    <property type="entry name" value="Hedgehog_Hint"/>
</dbReference>
<reference evidence="4 5" key="1">
    <citation type="submission" date="2020-06" db="EMBL/GenBank/DDBJ databases">
        <title>WGS assembly of Ceratodon purpureus strain R40.</title>
        <authorList>
            <person name="Carey S.B."/>
            <person name="Jenkins J."/>
            <person name="Shu S."/>
            <person name="Lovell J.T."/>
            <person name="Sreedasyam A."/>
            <person name="Maumus F."/>
            <person name="Tiley G.P."/>
            <person name="Fernandez-Pozo N."/>
            <person name="Barry K."/>
            <person name="Chen C."/>
            <person name="Wang M."/>
            <person name="Lipzen A."/>
            <person name="Daum C."/>
            <person name="Saski C.A."/>
            <person name="Payton A.C."/>
            <person name="Mcbreen J.C."/>
            <person name="Conrad R.E."/>
            <person name="Kollar L.M."/>
            <person name="Olsson S."/>
            <person name="Huttunen S."/>
            <person name="Landis J.B."/>
            <person name="Wickett N.J."/>
            <person name="Johnson M.G."/>
            <person name="Rensing S.A."/>
            <person name="Grimwood J."/>
            <person name="Schmutz J."/>
            <person name="Mcdaniel S.F."/>
        </authorList>
    </citation>
    <scope>NUCLEOTIDE SEQUENCE [LARGE SCALE GENOMIC DNA]</scope>
    <source>
        <strain evidence="4 5">R40</strain>
    </source>
</reference>
<protein>
    <recommendedName>
        <fullName evidence="3">Hint domain-containing protein</fullName>
    </recommendedName>
</protein>
<evidence type="ECO:0000313" key="4">
    <source>
        <dbReference type="EMBL" id="KAG0557672.1"/>
    </source>
</evidence>
<keyword evidence="1" id="KW-0812">Transmembrane</keyword>